<evidence type="ECO:0000256" key="3">
    <source>
        <dbReference type="ARBA" id="ARBA00030757"/>
    </source>
</evidence>
<dbReference type="SUPFAM" id="SSF53335">
    <property type="entry name" value="S-adenosyl-L-methionine-dependent methyltransferases"/>
    <property type="match status" value="1"/>
</dbReference>
<sequence length="218" mass="22863">MLDFAQARTTMVDTQVRPSDVTRFPVIEAMLAIPRELFVPAPRRSVAYVGENLSLPGGRVMLEARTLAKMIDGLDPGPEDLVLDVACSNGYAAAVLGRIAGAVVALEDEAGAVATAEGALREAGAETVAVVQGPLTEGWDAQAPYDIMIVSGGAVEVVPDSLTSQLREGGRIAALFHQGALGVVRIGLKSGGEITWRDQFNAHAPLLAGFARQRGFTL</sequence>
<keyword evidence="4" id="KW-0489">Methyltransferase</keyword>
<dbReference type="Proteomes" id="UP000252023">
    <property type="component" value="Chromosome"/>
</dbReference>
<dbReference type="GO" id="GO:0005737">
    <property type="term" value="C:cytoplasm"/>
    <property type="evidence" value="ECO:0007669"/>
    <property type="project" value="TreeGrafter"/>
</dbReference>
<dbReference type="AlphaFoldDB" id="A0A344PJ57"/>
<accession>A0A344PJ57</accession>
<evidence type="ECO:0000313" key="4">
    <source>
        <dbReference type="EMBL" id="AXC49412.1"/>
    </source>
</evidence>
<dbReference type="CDD" id="cd02440">
    <property type="entry name" value="AdoMet_MTases"/>
    <property type="match status" value="1"/>
</dbReference>
<reference evidence="5" key="1">
    <citation type="submission" date="2018-07" db="EMBL/GenBank/DDBJ databases">
        <title>Genome sequencing of Paracoccus sp. SC2-6.</title>
        <authorList>
            <person name="Heo J."/>
            <person name="Kim S.-J."/>
            <person name="Kwon S.-W."/>
        </authorList>
    </citation>
    <scope>NUCLEOTIDE SEQUENCE [LARGE SCALE GENOMIC DNA]</scope>
    <source>
        <strain evidence="5">SC2-6</strain>
    </source>
</reference>
<dbReference type="EMBL" id="CP030918">
    <property type="protein sequence ID" value="AXC49412.1"/>
    <property type="molecule type" value="Genomic_DNA"/>
</dbReference>
<evidence type="ECO:0000313" key="5">
    <source>
        <dbReference type="Proteomes" id="UP000252023"/>
    </source>
</evidence>
<protein>
    <recommendedName>
        <fullName evidence="2">Protein-L-isoaspartate O-methyltransferase</fullName>
    </recommendedName>
    <alternativeName>
        <fullName evidence="3">Protein L-isoaspartyl methyltransferase</fullName>
    </alternativeName>
</protein>
<keyword evidence="4" id="KW-0808">Transferase</keyword>
<comment type="similarity">
    <text evidence="1">Belongs to the methyltransferase superfamily. L-isoaspartyl/D-aspartyl protein methyltransferase family.</text>
</comment>
<dbReference type="PANTHER" id="PTHR11579">
    <property type="entry name" value="PROTEIN-L-ISOASPARTATE O-METHYLTRANSFERASE"/>
    <property type="match status" value="1"/>
</dbReference>
<dbReference type="InterPro" id="IPR029063">
    <property type="entry name" value="SAM-dependent_MTases_sf"/>
</dbReference>
<organism evidence="4 5">
    <name type="scientific">Paracoccus suum</name>
    <dbReference type="NCBI Taxonomy" id="2259340"/>
    <lineage>
        <taxon>Bacteria</taxon>
        <taxon>Pseudomonadati</taxon>
        <taxon>Pseudomonadota</taxon>
        <taxon>Alphaproteobacteria</taxon>
        <taxon>Rhodobacterales</taxon>
        <taxon>Paracoccaceae</taxon>
        <taxon>Paracoccus</taxon>
    </lineage>
</organism>
<dbReference type="RefSeq" id="WP_114075728.1">
    <property type="nucleotide sequence ID" value="NZ_CP030918.1"/>
</dbReference>
<proteinExistence type="inferred from homology"/>
<dbReference type="GO" id="GO:0032259">
    <property type="term" value="P:methylation"/>
    <property type="evidence" value="ECO:0007669"/>
    <property type="project" value="UniProtKB-KW"/>
</dbReference>
<evidence type="ECO:0000256" key="1">
    <source>
        <dbReference type="ARBA" id="ARBA00005369"/>
    </source>
</evidence>
<dbReference type="OrthoDB" id="9798496at2"/>
<dbReference type="Pfam" id="PF01135">
    <property type="entry name" value="PCMT"/>
    <property type="match status" value="1"/>
</dbReference>
<dbReference type="InterPro" id="IPR000682">
    <property type="entry name" value="PCMT"/>
</dbReference>
<dbReference type="Gene3D" id="3.40.50.150">
    <property type="entry name" value="Vaccinia Virus protein VP39"/>
    <property type="match status" value="1"/>
</dbReference>
<name>A0A344PJ57_9RHOB</name>
<dbReference type="GO" id="GO:0004719">
    <property type="term" value="F:protein-L-isoaspartate (D-aspartate) O-methyltransferase activity"/>
    <property type="evidence" value="ECO:0007669"/>
    <property type="project" value="InterPro"/>
</dbReference>
<dbReference type="PANTHER" id="PTHR11579:SF18">
    <property type="entry name" value="PROTEIN-L-ISOASPARTATE O-METHYLTRANSFERASE"/>
    <property type="match status" value="1"/>
</dbReference>
<dbReference type="KEGG" id="pars:DRW48_06650"/>
<evidence type="ECO:0000256" key="2">
    <source>
        <dbReference type="ARBA" id="ARBA00013346"/>
    </source>
</evidence>
<gene>
    <name evidence="4" type="ORF">DRW48_06650</name>
</gene>
<keyword evidence="5" id="KW-1185">Reference proteome</keyword>